<proteinExistence type="predicted"/>
<feature type="compositionally biased region" description="Basic residues" evidence="1">
    <location>
        <begin position="89"/>
        <end position="99"/>
    </location>
</feature>
<evidence type="ECO:0000313" key="2">
    <source>
        <dbReference type="EMBL" id="CAD9323799.1"/>
    </source>
</evidence>
<name>A0A6U3WAP3_9STRA</name>
<evidence type="ECO:0000256" key="1">
    <source>
        <dbReference type="SAM" id="MobiDB-lite"/>
    </source>
</evidence>
<feature type="compositionally biased region" description="Polar residues" evidence="1">
    <location>
        <begin position="75"/>
        <end position="88"/>
    </location>
</feature>
<sequence length="99" mass="11014">MSEKKTPESYYTKEKCMMLANQLLAVGDLPVACQAHPEVVNTLRRKNTKSDPNSAAQAFAGMSAGEQQAAMAQRSKGQMSHAQIQRRLTSTRRFTKLQK</sequence>
<dbReference type="EMBL" id="HBGN01012123">
    <property type="protein sequence ID" value="CAD9323799.1"/>
    <property type="molecule type" value="Transcribed_RNA"/>
</dbReference>
<organism evidence="2">
    <name type="scientific">Ditylum brightwellii</name>
    <dbReference type="NCBI Taxonomy" id="49249"/>
    <lineage>
        <taxon>Eukaryota</taxon>
        <taxon>Sar</taxon>
        <taxon>Stramenopiles</taxon>
        <taxon>Ochrophyta</taxon>
        <taxon>Bacillariophyta</taxon>
        <taxon>Mediophyceae</taxon>
        <taxon>Lithodesmiophycidae</taxon>
        <taxon>Lithodesmiales</taxon>
        <taxon>Lithodesmiaceae</taxon>
        <taxon>Ditylum</taxon>
    </lineage>
</organism>
<accession>A0A6U3WAP3</accession>
<reference evidence="2" key="1">
    <citation type="submission" date="2021-01" db="EMBL/GenBank/DDBJ databases">
        <authorList>
            <person name="Corre E."/>
            <person name="Pelletier E."/>
            <person name="Niang G."/>
            <person name="Scheremetjew M."/>
            <person name="Finn R."/>
            <person name="Kale V."/>
            <person name="Holt S."/>
            <person name="Cochrane G."/>
            <person name="Meng A."/>
            <person name="Brown T."/>
            <person name="Cohen L."/>
        </authorList>
    </citation>
    <scope>NUCLEOTIDE SEQUENCE</scope>
    <source>
        <strain evidence="3">GSO104</strain>
        <strain evidence="2">Pop2</strain>
    </source>
</reference>
<protein>
    <submittedName>
        <fullName evidence="2">Uncharacterized protein</fullName>
    </submittedName>
</protein>
<gene>
    <name evidence="3" type="ORF">DBRI00130_LOCUS630</name>
    <name evidence="2" type="ORF">DBRI1063_LOCUS7731</name>
</gene>
<dbReference type="AlphaFoldDB" id="A0A6U3WAP3"/>
<evidence type="ECO:0000313" key="3">
    <source>
        <dbReference type="EMBL" id="CAE4579046.1"/>
    </source>
</evidence>
<dbReference type="EMBL" id="HBNS01000803">
    <property type="protein sequence ID" value="CAE4579046.1"/>
    <property type="molecule type" value="Transcribed_RNA"/>
</dbReference>
<feature type="region of interest" description="Disordered" evidence="1">
    <location>
        <begin position="62"/>
        <end position="99"/>
    </location>
</feature>